<feature type="domain" description="PpiC" evidence="2">
    <location>
        <begin position="245"/>
        <end position="347"/>
    </location>
</feature>
<dbReference type="STRING" id="1142394.PSMK_25040"/>
<evidence type="ECO:0000259" key="2">
    <source>
        <dbReference type="Pfam" id="PF13145"/>
    </source>
</evidence>
<evidence type="ECO:0000313" key="3">
    <source>
        <dbReference type="EMBL" id="BAM04663.1"/>
    </source>
</evidence>
<dbReference type="InterPro" id="IPR000297">
    <property type="entry name" value="PPIase_PpiC"/>
</dbReference>
<dbReference type="HOGENOM" id="CLU_645369_0_0_0"/>
<dbReference type="GO" id="GO:0003755">
    <property type="term" value="F:peptidyl-prolyl cis-trans isomerase activity"/>
    <property type="evidence" value="ECO:0007669"/>
    <property type="project" value="InterPro"/>
</dbReference>
<dbReference type="OrthoDB" id="2677468at2"/>
<feature type="region of interest" description="Disordered" evidence="1">
    <location>
        <begin position="66"/>
        <end position="108"/>
    </location>
</feature>
<gene>
    <name evidence="3" type="ordered locus">PSMK_25040</name>
</gene>
<dbReference type="InterPro" id="IPR027304">
    <property type="entry name" value="Trigger_fact/SurA_dom_sf"/>
</dbReference>
<evidence type="ECO:0000256" key="1">
    <source>
        <dbReference type="SAM" id="MobiDB-lite"/>
    </source>
</evidence>
<dbReference type="RefSeq" id="WP_014437876.1">
    <property type="nucleotide sequence ID" value="NC_017080.1"/>
</dbReference>
<dbReference type="PROSITE" id="PS51257">
    <property type="entry name" value="PROKAR_LIPOPROTEIN"/>
    <property type="match status" value="1"/>
</dbReference>
<name>I0IHC5_PHYMF</name>
<dbReference type="KEGG" id="phm:PSMK_25040"/>
<accession>I0IHC5</accession>
<dbReference type="SUPFAM" id="SSF109998">
    <property type="entry name" value="Triger factor/SurA peptide-binding domain-like"/>
    <property type="match status" value="1"/>
</dbReference>
<proteinExistence type="predicted"/>
<dbReference type="InterPro" id="IPR050245">
    <property type="entry name" value="PrsA_foldase"/>
</dbReference>
<dbReference type="Gene3D" id="3.10.50.40">
    <property type="match status" value="1"/>
</dbReference>
<dbReference type="Proteomes" id="UP000007881">
    <property type="component" value="Chromosome"/>
</dbReference>
<dbReference type="Pfam" id="PF13145">
    <property type="entry name" value="Rotamase_2"/>
    <property type="match status" value="1"/>
</dbReference>
<dbReference type="AlphaFoldDB" id="I0IHC5"/>
<dbReference type="eggNOG" id="COG0760">
    <property type="taxonomic scope" value="Bacteria"/>
</dbReference>
<protein>
    <recommendedName>
        <fullName evidence="2">PpiC domain-containing protein</fullName>
    </recommendedName>
</protein>
<sequence>MRIRLSPNPNRRRSFGGATAAVAVASCGLLLAGCGGAGVRAVRPADFAGDERGELAAVQSAAAELASEPAPAIAPPVPPGPAERGDTEEAPAGPGRSPDAPAPGGPLVLDAMVGQINGQPVFADDLLADLDAQLAALGRRLEPAVFRERAGEIIEASLRERLVNALILGEAERNLTDNQRAGVRVMVGQRREDLLRRHGRGSLAVARRELQETTGISLDETLRQYRDGLITDNYIRQNLNARINVTRRDVERFYRQNRETFNPPATRDLGLIWVDDAAAAGSVRERLAAGEPFDAVATDPKTDNRWTGGMMQTIVGDEPFGRPAVDAAVAALDEPGDWAGPIGQPGPGGGERFWFVEAAAVERPDRQTLLQAQAAIEQTLRERQFLRLRERFIERLVREGSHTPIEEMRQAVLAVATNRYSRPEA</sequence>
<dbReference type="InterPro" id="IPR046357">
    <property type="entry name" value="PPIase_dom_sf"/>
</dbReference>
<dbReference type="Gene3D" id="1.10.4030.10">
    <property type="entry name" value="Porin chaperone SurA, peptide-binding domain"/>
    <property type="match status" value="1"/>
</dbReference>
<feature type="compositionally biased region" description="Pro residues" evidence="1">
    <location>
        <begin position="72"/>
        <end position="81"/>
    </location>
</feature>
<keyword evidence="4" id="KW-1185">Reference proteome</keyword>
<reference evidence="3 4" key="1">
    <citation type="submission" date="2012-02" db="EMBL/GenBank/DDBJ databases">
        <title>Complete genome sequence of Phycisphaera mikurensis NBRC 102666.</title>
        <authorList>
            <person name="Ankai A."/>
            <person name="Hosoyama A."/>
            <person name="Terui Y."/>
            <person name="Sekine M."/>
            <person name="Fukai R."/>
            <person name="Kato Y."/>
            <person name="Nakamura S."/>
            <person name="Yamada-Narita S."/>
            <person name="Kawakoshi A."/>
            <person name="Fukunaga Y."/>
            <person name="Yamazaki S."/>
            <person name="Fujita N."/>
        </authorList>
    </citation>
    <scope>NUCLEOTIDE SEQUENCE [LARGE SCALE GENOMIC DNA]</scope>
    <source>
        <strain evidence="4">NBRC 102666 / KCTC 22515 / FYK2301M01</strain>
    </source>
</reference>
<organism evidence="3 4">
    <name type="scientific">Phycisphaera mikurensis (strain NBRC 102666 / KCTC 22515 / FYK2301M01)</name>
    <dbReference type="NCBI Taxonomy" id="1142394"/>
    <lineage>
        <taxon>Bacteria</taxon>
        <taxon>Pseudomonadati</taxon>
        <taxon>Planctomycetota</taxon>
        <taxon>Phycisphaerae</taxon>
        <taxon>Phycisphaerales</taxon>
        <taxon>Phycisphaeraceae</taxon>
        <taxon>Phycisphaera</taxon>
    </lineage>
</organism>
<dbReference type="PANTHER" id="PTHR47245">
    <property type="entry name" value="PEPTIDYLPROLYL ISOMERASE"/>
    <property type="match status" value="1"/>
</dbReference>
<evidence type="ECO:0000313" key="4">
    <source>
        <dbReference type="Proteomes" id="UP000007881"/>
    </source>
</evidence>
<dbReference type="EMBL" id="AP012338">
    <property type="protein sequence ID" value="BAM04663.1"/>
    <property type="molecule type" value="Genomic_DNA"/>
</dbReference>
<dbReference type="PANTHER" id="PTHR47245:SF2">
    <property type="entry name" value="PEPTIDYL-PROLYL CIS-TRANS ISOMERASE HP_0175-RELATED"/>
    <property type="match status" value="1"/>
</dbReference>